<dbReference type="EMBL" id="QFPX01000007">
    <property type="protein sequence ID" value="PZQ55055.1"/>
    <property type="molecule type" value="Genomic_DNA"/>
</dbReference>
<dbReference type="SUPFAM" id="SSF161084">
    <property type="entry name" value="MAPEG domain-like"/>
    <property type="match status" value="1"/>
</dbReference>
<name>A0A2W5NWP2_9SPHN</name>
<dbReference type="AlphaFoldDB" id="A0A2W5NWP2"/>
<keyword evidence="4 5" id="KW-0472">Membrane</keyword>
<proteinExistence type="predicted"/>
<sequence length="130" mass="14018">MILQTTLCLAAAAGVITFWHIARIGQLRMREKVLFGDGGHDPLARRMRAQLNFVESTPFVLILAAAIEMTGKGGPWLAIVGSLFMLGRVSHALGMDIDRPNPLRMIGVLITVLTLLGLSAIAVLIALGRF</sequence>
<keyword evidence="3 5" id="KW-1133">Transmembrane helix</keyword>
<evidence type="ECO:0000256" key="4">
    <source>
        <dbReference type="ARBA" id="ARBA00023136"/>
    </source>
</evidence>
<dbReference type="InterPro" id="IPR001129">
    <property type="entry name" value="Membr-assoc_MAPEG"/>
</dbReference>
<evidence type="ECO:0000256" key="5">
    <source>
        <dbReference type="SAM" id="Phobius"/>
    </source>
</evidence>
<comment type="subcellular location">
    <subcellularLocation>
        <location evidence="1">Membrane</location>
    </subcellularLocation>
</comment>
<evidence type="ECO:0000256" key="2">
    <source>
        <dbReference type="ARBA" id="ARBA00022692"/>
    </source>
</evidence>
<dbReference type="GO" id="GO:0016020">
    <property type="term" value="C:membrane"/>
    <property type="evidence" value="ECO:0007669"/>
    <property type="project" value="UniProtKB-SubCell"/>
</dbReference>
<dbReference type="Gene3D" id="1.20.120.550">
    <property type="entry name" value="Membrane associated eicosanoid/glutathione metabolism-like domain"/>
    <property type="match status" value="1"/>
</dbReference>
<dbReference type="InterPro" id="IPR023352">
    <property type="entry name" value="MAPEG-like_dom_sf"/>
</dbReference>
<feature type="transmembrane region" description="Helical" evidence="5">
    <location>
        <begin position="6"/>
        <end position="22"/>
    </location>
</feature>
<dbReference type="Proteomes" id="UP000249082">
    <property type="component" value="Unassembled WGS sequence"/>
</dbReference>
<evidence type="ECO:0000256" key="1">
    <source>
        <dbReference type="ARBA" id="ARBA00004370"/>
    </source>
</evidence>
<evidence type="ECO:0000256" key="3">
    <source>
        <dbReference type="ARBA" id="ARBA00022989"/>
    </source>
</evidence>
<dbReference type="PANTHER" id="PTHR35814">
    <property type="match status" value="1"/>
</dbReference>
<comment type="caution">
    <text evidence="6">The sequence shown here is derived from an EMBL/GenBank/DDBJ whole genome shotgun (WGS) entry which is preliminary data.</text>
</comment>
<dbReference type="PANTHER" id="PTHR35814:SF1">
    <property type="entry name" value="GLUTATHIONE S-TRANSFERASE-RELATED"/>
    <property type="match status" value="1"/>
</dbReference>
<gene>
    <name evidence="6" type="ORF">DI555_10335</name>
</gene>
<dbReference type="Pfam" id="PF01124">
    <property type="entry name" value="MAPEG"/>
    <property type="match status" value="1"/>
</dbReference>
<reference evidence="6 7" key="1">
    <citation type="submission" date="2017-08" db="EMBL/GenBank/DDBJ databases">
        <title>Infants hospitalized years apart are colonized by the same room-sourced microbial strains.</title>
        <authorList>
            <person name="Brooks B."/>
            <person name="Olm M.R."/>
            <person name="Firek B.A."/>
            <person name="Baker R."/>
            <person name="Thomas B.C."/>
            <person name="Morowitz M.J."/>
            <person name="Banfield J.F."/>
        </authorList>
    </citation>
    <scope>NUCLEOTIDE SEQUENCE [LARGE SCALE GENOMIC DNA]</scope>
    <source>
        <strain evidence="6">S2_005_002_R2_33</strain>
    </source>
</reference>
<evidence type="ECO:0000313" key="7">
    <source>
        <dbReference type="Proteomes" id="UP000249082"/>
    </source>
</evidence>
<evidence type="ECO:0000313" key="6">
    <source>
        <dbReference type="EMBL" id="PZQ55055.1"/>
    </source>
</evidence>
<organism evidence="6 7">
    <name type="scientific">Novosphingobium pentaromativorans</name>
    <dbReference type="NCBI Taxonomy" id="205844"/>
    <lineage>
        <taxon>Bacteria</taxon>
        <taxon>Pseudomonadati</taxon>
        <taxon>Pseudomonadota</taxon>
        <taxon>Alphaproteobacteria</taxon>
        <taxon>Sphingomonadales</taxon>
        <taxon>Sphingomonadaceae</taxon>
        <taxon>Novosphingobium</taxon>
    </lineage>
</organism>
<keyword evidence="2 5" id="KW-0812">Transmembrane</keyword>
<accession>A0A2W5NWP2</accession>
<feature type="transmembrane region" description="Helical" evidence="5">
    <location>
        <begin position="73"/>
        <end position="94"/>
    </location>
</feature>
<feature type="transmembrane region" description="Helical" evidence="5">
    <location>
        <begin position="106"/>
        <end position="127"/>
    </location>
</feature>
<protein>
    <submittedName>
        <fullName evidence="6">MAPEG family protein</fullName>
    </submittedName>
</protein>